<proteinExistence type="predicted"/>
<dbReference type="PANTHER" id="PTHR43384:SF13">
    <property type="entry name" value="SLR0110 PROTEIN"/>
    <property type="match status" value="1"/>
</dbReference>
<dbReference type="InterPro" id="IPR050625">
    <property type="entry name" value="ParA/MinD_ATPase"/>
</dbReference>
<dbReference type="SUPFAM" id="SSF52540">
    <property type="entry name" value="P-loop containing nucleoside triphosphate hydrolases"/>
    <property type="match status" value="1"/>
</dbReference>
<sequence>MYLIYSDKVDEFARIKTILGASAKRVNTRNSLIASLEEEPATHVIVIAPSVKGEIAYSLAAELRIDRPLVNVILVRNKIDVQTLTASLESGIKDVIDSQDATALMNAVQRCENVSERIQSIANHEETERIRGRVITVYSAKGGCGKTTIATNLASVLTHDRDGDRDRRVCLLDLDLQFGDVGTSLRMNPTKTISQTLETDGPIDADRILENLLAYQGRFDVLLAPISPVDIERISSEFVSRLISTLQNHYDFIVIDTAPTLSEVMVRTLQESDLAILITTLDMSAIKNIKLTISALDALGLSSARRMLLLNHADLKVGIDSDDVEDLIGETIRVRIPSSTKVSLAANRGELIVDAYPSSAVSKAIQELAREVDRYLVDITEASVA</sequence>
<gene>
    <name evidence="2" type="ORF">UFOPK1650_00257</name>
</gene>
<dbReference type="Pfam" id="PF13614">
    <property type="entry name" value="AAA_31"/>
    <property type="match status" value="1"/>
</dbReference>
<dbReference type="InterPro" id="IPR025669">
    <property type="entry name" value="AAA_dom"/>
</dbReference>
<dbReference type="AlphaFoldDB" id="A0A6J6DE04"/>
<evidence type="ECO:0000313" key="2">
    <source>
        <dbReference type="EMBL" id="CAB4562260.1"/>
    </source>
</evidence>
<dbReference type="GO" id="GO:0005524">
    <property type="term" value="F:ATP binding"/>
    <property type="evidence" value="ECO:0007669"/>
    <property type="project" value="TreeGrafter"/>
</dbReference>
<dbReference type="PANTHER" id="PTHR43384">
    <property type="entry name" value="SEPTUM SITE-DETERMINING PROTEIN MIND HOMOLOG, CHLOROPLASTIC-RELATED"/>
    <property type="match status" value="1"/>
</dbReference>
<dbReference type="GO" id="GO:0005829">
    <property type="term" value="C:cytosol"/>
    <property type="evidence" value="ECO:0007669"/>
    <property type="project" value="TreeGrafter"/>
</dbReference>
<dbReference type="GO" id="GO:0051782">
    <property type="term" value="P:negative regulation of cell division"/>
    <property type="evidence" value="ECO:0007669"/>
    <property type="project" value="TreeGrafter"/>
</dbReference>
<organism evidence="2">
    <name type="scientific">freshwater metagenome</name>
    <dbReference type="NCBI Taxonomy" id="449393"/>
    <lineage>
        <taxon>unclassified sequences</taxon>
        <taxon>metagenomes</taxon>
        <taxon>ecological metagenomes</taxon>
    </lineage>
</organism>
<dbReference type="GO" id="GO:0009898">
    <property type="term" value="C:cytoplasmic side of plasma membrane"/>
    <property type="evidence" value="ECO:0007669"/>
    <property type="project" value="TreeGrafter"/>
</dbReference>
<dbReference type="Gene3D" id="3.40.50.300">
    <property type="entry name" value="P-loop containing nucleotide triphosphate hydrolases"/>
    <property type="match status" value="1"/>
</dbReference>
<evidence type="ECO:0000259" key="1">
    <source>
        <dbReference type="Pfam" id="PF13614"/>
    </source>
</evidence>
<dbReference type="InterPro" id="IPR027417">
    <property type="entry name" value="P-loop_NTPase"/>
</dbReference>
<dbReference type="EMBL" id="CAEZTJ010000019">
    <property type="protein sequence ID" value="CAB4562260.1"/>
    <property type="molecule type" value="Genomic_DNA"/>
</dbReference>
<dbReference type="GO" id="GO:0016887">
    <property type="term" value="F:ATP hydrolysis activity"/>
    <property type="evidence" value="ECO:0007669"/>
    <property type="project" value="TreeGrafter"/>
</dbReference>
<protein>
    <submittedName>
        <fullName evidence="2">Unannotated protein</fullName>
    </submittedName>
</protein>
<reference evidence="2" key="1">
    <citation type="submission" date="2020-05" db="EMBL/GenBank/DDBJ databases">
        <authorList>
            <person name="Chiriac C."/>
            <person name="Salcher M."/>
            <person name="Ghai R."/>
            <person name="Kavagutti S V."/>
        </authorList>
    </citation>
    <scope>NUCLEOTIDE SEQUENCE</scope>
</reference>
<accession>A0A6J6DE04</accession>
<feature type="domain" description="AAA" evidence="1">
    <location>
        <begin position="133"/>
        <end position="294"/>
    </location>
</feature>
<name>A0A6J6DE04_9ZZZZ</name>